<gene>
    <name evidence="2" type="ORF">Q9312_02975</name>
</gene>
<dbReference type="InterPro" id="IPR013762">
    <property type="entry name" value="Integrase-like_cat_sf"/>
</dbReference>
<dbReference type="InterPro" id="IPR011010">
    <property type="entry name" value="DNA_brk_join_enz"/>
</dbReference>
<reference evidence="2 3" key="1">
    <citation type="submission" date="2023-08" db="EMBL/GenBank/DDBJ databases">
        <title>Pleionea litopenaei sp. nov., isolated from stomach of juvenile Litopenaeus vannamei.</title>
        <authorList>
            <person name="Rho A.M."/>
            <person name="Hwang C.Y."/>
        </authorList>
    </citation>
    <scope>NUCLEOTIDE SEQUENCE [LARGE SCALE GENOMIC DNA]</scope>
    <source>
        <strain evidence="2 3">HL-JVS1</strain>
    </source>
</reference>
<dbReference type="RefSeq" id="WP_309203053.1">
    <property type="nucleotide sequence ID" value="NZ_CP133548.1"/>
</dbReference>
<dbReference type="AlphaFoldDB" id="A0AA51X770"/>
<organism evidence="2 3">
    <name type="scientific">Pleionea litopenaei</name>
    <dbReference type="NCBI Taxonomy" id="3070815"/>
    <lineage>
        <taxon>Bacteria</taxon>
        <taxon>Pseudomonadati</taxon>
        <taxon>Pseudomonadota</taxon>
        <taxon>Gammaproteobacteria</taxon>
        <taxon>Oceanospirillales</taxon>
        <taxon>Pleioneaceae</taxon>
        <taxon>Pleionea</taxon>
    </lineage>
</organism>
<dbReference type="GO" id="GO:0006310">
    <property type="term" value="P:DNA recombination"/>
    <property type="evidence" value="ECO:0007669"/>
    <property type="project" value="UniProtKB-KW"/>
</dbReference>
<dbReference type="GO" id="GO:0015074">
    <property type="term" value="P:DNA integration"/>
    <property type="evidence" value="ECO:0007669"/>
    <property type="project" value="InterPro"/>
</dbReference>
<protein>
    <submittedName>
        <fullName evidence="2">Site-specific integrase</fullName>
    </submittedName>
</protein>
<keyword evidence="3" id="KW-1185">Reference proteome</keyword>
<keyword evidence="1" id="KW-0233">DNA recombination</keyword>
<dbReference type="CDD" id="cd00397">
    <property type="entry name" value="DNA_BRE_C"/>
    <property type="match status" value="1"/>
</dbReference>
<evidence type="ECO:0000313" key="3">
    <source>
        <dbReference type="Proteomes" id="UP001239782"/>
    </source>
</evidence>
<dbReference type="EMBL" id="CP133548">
    <property type="protein sequence ID" value="WMS87893.1"/>
    <property type="molecule type" value="Genomic_DNA"/>
</dbReference>
<dbReference type="SUPFAM" id="SSF56349">
    <property type="entry name" value="DNA breaking-rejoining enzymes"/>
    <property type="match status" value="1"/>
</dbReference>
<evidence type="ECO:0000313" key="2">
    <source>
        <dbReference type="EMBL" id="WMS87893.1"/>
    </source>
</evidence>
<evidence type="ECO:0000256" key="1">
    <source>
        <dbReference type="ARBA" id="ARBA00023172"/>
    </source>
</evidence>
<name>A0AA51X770_9GAMM</name>
<dbReference type="KEGG" id="plei:Q9312_02975"/>
<dbReference type="Proteomes" id="UP001239782">
    <property type="component" value="Chromosome"/>
</dbReference>
<sequence>MRQLQLLDKQDSILNEDQVLFIKGLSVPARLHLIRADRYDDKQIDTSGEKWVYYFSGYTESINFERLPSPLRNLVKYSFYLYCQVNSPTKLSTQFSSIYSYLSGVKKGEFNYKCLSKKLKSIENSTSFYCCINFLKTLCKLELPGFKETDLDSLLLVPRPKDDKWLVYQNVDLILDEPVKNMIVQGLWEVASKLDKSIRISTQELKYCSILGLCYTTGARPVQISKLSCSDLVRDTKGDNNKPARFSLKLPYAKQQKLRPERILISLPYELSKIILAYVRQSYLSGEDKLFELGAQSVQQIRYAINKQMLSFASEDFQEKVKNGDAIQPIYTSTDFRHNVGHSLAMQGVSASEIAHILGHSSLVAAKHYILSTPELAQIRSKVLGTNSAYQQMIAMMLTGAITTSKSWDKKKVAGFIGDKLHSHIGGCSYKDDCPFSQVRSCYSCLYFHPFNDGNHNDVLKSVESELGELIELSDSVGNSKNPVINIQSNTHNEVRSVLTRCRLYNGE</sequence>
<dbReference type="GO" id="GO:0003677">
    <property type="term" value="F:DNA binding"/>
    <property type="evidence" value="ECO:0007669"/>
    <property type="project" value="InterPro"/>
</dbReference>
<dbReference type="Gene3D" id="1.10.443.10">
    <property type="entry name" value="Intergrase catalytic core"/>
    <property type="match status" value="1"/>
</dbReference>
<proteinExistence type="predicted"/>
<accession>A0AA51X770</accession>